<dbReference type="Gene3D" id="1.20.120.1750">
    <property type="match status" value="1"/>
</dbReference>
<protein>
    <recommendedName>
        <fullName evidence="5">RBR-type E3 ubiquitin transferase</fullName>
        <ecNumber evidence="5">2.3.2.31</ecNumber>
    </recommendedName>
</protein>
<dbReference type="SMART" id="SM00647">
    <property type="entry name" value="IBR"/>
    <property type="match status" value="2"/>
</dbReference>
<dbReference type="PROSITE" id="PS50089">
    <property type="entry name" value="ZF_RING_2"/>
    <property type="match status" value="1"/>
</dbReference>
<evidence type="ECO:0000313" key="17">
    <source>
        <dbReference type="Proteomes" id="UP001443914"/>
    </source>
</evidence>
<evidence type="ECO:0000256" key="5">
    <source>
        <dbReference type="ARBA" id="ARBA00012251"/>
    </source>
</evidence>
<evidence type="ECO:0000256" key="4">
    <source>
        <dbReference type="ARBA" id="ARBA00005884"/>
    </source>
</evidence>
<keyword evidence="7" id="KW-0479">Metal-binding</keyword>
<evidence type="ECO:0000313" key="16">
    <source>
        <dbReference type="EMBL" id="KAK9726851.1"/>
    </source>
</evidence>
<evidence type="ECO:0000256" key="7">
    <source>
        <dbReference type="ARBA" id="ARBA00022723"/>
    </source>
</evidence>
<comment type="catalytic activity">
    <reaction evidence="1">
        <text>[E2 ubiquitin-conjugating enzyme]-S-ubiquitinyl-L-cysteine + [acceptor protein]-L-lysine = [E2 ubiquitin-conjugating enzyme]-L-cysteine + [acceptor protein]-N(6)-ubiquitinyl-L-lysine.</text>
        <dbReference type="EC" id="2.3.2.31"/>
    </reaction>
</comment>
<dbReference type="InterPro" id="IPR013083">
    <property type="entry name" value="Znf_RING/FYVE/PHD"/>
</dbReference>
<dbReference type="InterPro" id="IPR031127">
    <property type="entry name" value="E3_UB_ligase_RBR"/>
</dbReference>
<gene>
    <name evidence="16" type="ORF">RND81_05G241600</name>
</gene>
<evidence type="ECO:0000256" key="11">
    <source>
        <dbReference type="ARBA" id="ARBA00022833"/>
    </source>
</evidence>
<dbReference type="GO" id="GO:0008270">
    <property type="term" value="F:zinc ion binding"/>
    <property type="evidence" value="ECO:0007669"/>
    <property type="project" value="UniProtKB-KW"/>
</dbReference>
<dbReference type="GO" id="GO:0016567">
    <property type="term" value="P:protein ubiquitination"/>
    <property type="evidence" value="ECO:0007669"/>
    <property type="project" value="InterPro"/>
</dbReference>
<dbReference type="Pfam" id="PF01485">
    <property type="entry name" value="IBR"/>
    <property type="match status" value="2"/>
</dbReference>
<evidence type="ECO:0000259" key="14">
    <source>
        <dbReference type="PROSITE" id="PS50089"/>
    </source>
</evidence>
<dbReference type="Gene3D" id="3.30.40.10">
    <property type="entry name" value="Zinc/RING finger domain, C3HC4 (zinc finger)"/>
    <property type="match status" value="1"/>
</dbReference>
<dbReference type="EMBL" id="JBDFQZ010000005">
    <property type="protein sequence ID" value="KAK9726851.1"/>
    <property type="molecule type" value="Genomic_DNA"/>
</dbReference>
<reference evidence="16" key="1">
    <citation type="submission" date="2024-03" db="EMBL/GenBank/DDBJ databases">
        <title>WGS assembly of Saponaria officinalis var. Norfolk2.</title>
        <authorList>
            <person name="Jenkins J."/>
            <person name="Shu S."/>
            <person name="Grimwood J."/>
            <person name="Barry K."/>
            <person name="Goodstein D."/>
            <person name="Schmutz J."/>
            <person name="Leebens-Mack J."/>
            <person name="Osbourn A."/>
        </authorList>
    </citation>
    <scope>NUCLEOTIDE SEQUENCE [LARGE SCALE GENOMIC DNA]</scope>
    <source>
        <strain evidence="16">JIC</strain>
    </source>
</reference>
<dbReference type="InterPro" id="IPR002867">
    <property type="entry name" value="IBR_dom"/>
</dbReference>
<proteinExistence type="inferred from homology"/>
<dbReference type="GO" id="GO:0061630">
    <property type="term" value="F:ubiquitin protein ligase activity"/>
    <property type="evidence" value="ECO:0007669"/>
    <property type="project" value="UniProtKB-EC"/>
</dbReference>
<feature type="domain" description="RING-type" evidence="15">
    <location>
        <begin position="84"/>
        <end position="289"/>
    </location>
</feature>
<sequence length="289" mass="33394">MASSNIDLFVDETYLLALLNEESIPISDEKYANELSLQEVLFWSSSISSPLTHEQNPPKIFDFPTSEEKTQRRTLENGESSKTKAIFCEICMEMKKSHETFVGLSKCNNHSFCNDCVTKYLTSKIKENISSVECPYPKCSNLIDPQNCVNILPKELFIRWENALCEALILGSEKYYCPYKDCSALTVYDTAELVVEQSECPSCRRLFCARCRVKWHVGVTCDEFEKLKDDEREYDDLVVMKMAKDNKWRRCGSCSFFVEKSDGCLHMTCRCKYEFCYQCGKQWSSIHSC</sequence>
<evidence type="ECO:0000256" key="1">
    <source>
        <dbReference type="ARBA" id="ARBA00001798"/>
    </source>
</evidence>
<feature type="region of interest" description="Disordered" evidence="13">
    <location>
        <begin position="58"/>
        <end position="78"/>
    </location>
</feature>
<dbReference type="CDD" id="cd22582">
    <property type="entry name" value="BRcat_RBR_unk"/>
    <property type="match status" value="1"/>
</dbReference>
<keyword evidence="6" id="KW-0808">Transferase</keyword>
<organism evidence="16 17">
    <name type="scientific">Saponaria officinalis</name>
    <name type="common">Common soapwort</name>
    <name type="synonym">Lychnis saponaria</name>
    <dbReference type="NCBI Taxonomy" id="3572"/>
    <lineage>
        <taxon>Eukaryota</taxon>
        <taxon>Viridiplantae</taxon>
        <taxon>Streptophyta</taxon>
        <taxon>Embryophyta</taxon>
        <taxon>Tracheophyta</taxon>
        <taxon>Spermatophyta</taxon>
        <taxon>Magnoliopsida</taxon>
        <taxon>eudicotyledons</taxon>
        <taxon>Gunneridae</taxon>
        <taxon>Pentapetalae</taxon>
        <taxon>Caryophyllales</taxon>
        <taxon>Caryophyllaceae</taxon>
        <taxon>Caryophylleae</taxon>
        <taxon>Saponaria</taxon>
    </lineage>
</organism>
<dbReference type="EC" id="2.3.2.31" evidence="5"/>
<feature type="compositionally biased region" description="Basic and acidic residues" evidence="13">
    <location>
        <begin position="66"/>
        <end position="78"/>
    </location>
</feature>
<evidence type="ECO:0000256" key="10">
    <source>
        <dbReference type="ARBA" id="ARBA00022786"/>
    </source>
</evidence>
<comment type="function">
    <text evidence="3">Might act as an E3 ubiquitin-protein ligase, or as part of E3 complex, which accepts ubiquitin from specific E2 ubiquitin-conjugating enzymes and then transfers it to substrates.</text>
</comment>
<keyword evidence="9 12" id="KW-0863">Zinc-finger</keyword>
<dbReference type="PANTHER" id="PTHR11685">
    <property type="entry name" value="RBR FAMILY RING FINGER AND IBR DOMAIN-CONTAINING"/>
    <property type="match status" value="1"/>
</dbReference>
<name>A0AAW1L1V6_SAPOF</name>
<evidence type="ECO:0000256" key="12">
    <source>
        <dbReference type="PROSITE-ProRule" id="PRU00175"/>
    </source>
</evidence>
<evidence type="ECO:0000256" key="13">
    <source>
        <dbReference type="SAM" id="MobiDB-lite"/>
    </source>
</evidence>
<keyword evidence="11" id="KW-0862">Zinc</keyword>
<dbReference type="PROSITE" id="PS51873">
    <property type="entry name" value="TRIAD"/>
    <property type="match status" value="1"/>
</dbReference>
<dbReference type="InterPro" id="IPR001841">
    <property type="entry name" value="Znf_RING"/>
</dbReference>
<keyword evidence="8" id="KW-0677">Repeat</keyword>
<accession>A0AAW1L1V6</accession>
<keyword evidence="17" id="KW-1185">Reference proteome</keyword>
<evidence type="ECO:0000256" key="2">
    <source>
        <dbReference type="ARBA" id="ARBA00001947"/>
    </source>
</evidence>
<evidence type="ECO:0000256" key="3">
    <source>
        <dbReference type="ARBA" id="ARBA00003976"/>
    </source>
</evidence>
<evidence type="ECO:0000256" key="9">
    <source>
        <dbReference type="ARBA" id="ARBA00022771"/>
    </source>
</evidence>
<comment type="caution">
    <text evidence="16">The sequence shown here is derived from an EMBL/GenBank/DDBJ whole genome shotgun (WGS) entry which is preliminary data.</text>
</comment>
<dbReference type="CDD" id="cd22584">
    <property type="entry name" value="Rcat_RBR_unk"/>
    <property type="match status" value="1"/>
</dbReference>
<keyword evidence="10" id="KW-0833">Ubl conjugation pathway</keyword>
<evidence type="ECO:0000256" key="6">
    <source>
        <dbReference type="ARBA" id="ARBA00022679"/>
    </source>
</evidence>
<dbReference type="SUPFAM" id="SSF57850">
    <property type="entry name" value="RING/U-box"/>
    <property type="match status" value="3"/>
</dbReference>
<dbReference type="InterPro" id="IPR044066">
    <property type="entry name" value="TRIAD_supradom"/>
</dbReference>
<dbReference type="AlphaFoldDB" id="A0AAW1L1V6"/>
<dbReference type="Proteomes" id="UP001443914">
    <property type="component" value="Unassembled WGS sequence"/>
</dbReference>
<evidence type="ECO:0000256" key="8">
    <source>
        <dbReference type="ARBA" id="ARBA00022737"/>
    </source>
</evidence>
<evidence type="ECO:0000259" key="15">
    <source>
        <dbReference type="PROSITE" id="PS51873"/>
    </source>
</evidence>
<dbReference type="FunFam" id="3.30.40.10:FF:000230">
    <property type="entry name" value="RBR-type E3 ubiquitin transferase"/>
    <property type="match status" value="1"/>
</dbReference>
<feature type="domain" description="RING-type" evidence="14">
    <location>
        <begin position="88"/>
        <end position="138"/>
    </location>
</feature>
<comment type="cofactor">
    <cofactor evidence="2">
        <name>Zn(2+)</name>
        <dbReference type="ChEBI" id="CHEBI:29105"/>
    </cofactor>
</comment>
<comment type="similarity">
    <text evidence="4">Belongs to the RBR family. Ariadne subfamily.</text>
</comment>